<dbReference type="SUPFAM" id="SSF52540">
    <property type="entry name" value="P-loop containing nucleoside triphosphate hydrolases"/>
    <property type="match status" value="1"/>
</dbReference>
<dbReference type="InterPro" id="IPR041095">
    <property type="entry name" value="EFG_II"/>
</dbReference>
<dbReference type="InterPro" id="IPR005517">
    <property type="entry name" value="Transl_elong_EFG/EF2_IV"/>
</dbReference>
<evidence type="ECO:0000256" key="5">
    <source>
        <dbReference type="SAM" id="Coils"/>
    </source>
</evidence>
<dbReference type="InterPro" id="IPR000795">
    <property type="entry name" value="T_Tr_GTP-bd_dom"/>
</dbReference>
<dbReference type="Gene3D" id="3.40.50.300">
    <property type="entry name" value="P-loop containing nucleotide triphosphate hydrolases"/>
    <property type="match status" value="1"/>
</dbReference>
<dbReference type="Pfam" id="PF03764">
    <property type="entry name" value="EFG_IV"/>
    <property type="match status" value="1"/>
</dbReference>
<dbReference type="SUPFAM" id="SSF54980">
    <property type="entry name" value="EF-G C-terminal domain-like"/>
    <property type="match status" value="2"/>
</dbReference>
<dbReference type="CDD" id="cd03711">
    <property type="entry name" value="Tet_C"/>
    <property type="match status" value="1"/>
</dbReference>
<dbReference type="PROSITE" id="PS00301">
    <property type="entry name" value="G_TR_1"/>
    <property type="match status" value="1"/>
</dbReference>
<dbReference type="PANTHER" id="PTHR43261:SF1">
    <property type="entry name" value="RIBOSOME-RELEASING FACTOR 2, MITOCHONDRIAL"/>
    <property type="match status" value="1"/>
</dbReference>
<evidence type="ECO:0000256" key="6">
    <source>
        <dbReference type="SAM" id="MobiDB-lite"/>
    </source>
</evidence>
<dbReference type="SMART" id="SM00838">
    <property type="entry name" value="EFG_C"/>
    <property type="match status" value="1"/>
</dbReference>
<dbReference type="InterPro" id="IPR014721">
    <property type="entry name" value="Ribsml_uS5_D2-typ_fold_subgr"/>
</dbReference>
<organism evidence="8 9">
    <name type="scientific">Candidatus Anaerobutyricum stercoripullorum</name>
    <dbReference type="NCBI Taxonomy" id="2838456"/>
    <lineage>
        <taxon>Bacteria</taxon>
        <taxon>Bacillati</taxon>
        <taxon>Bacillota</taxon>
        <taxon>Clostridia</taxon>
        <taxon>Lachnospirales</taxon>
        <taxon>Lachnospiraceae</taxon>
        <taxon>Anaerobutyricum</taxon>
    </lineage>
</organism>
<evidence type="ECO:0000256" key="1">
    <source>
        <dbReference type="ARBA" id="ARBA00022741"/>
    </source>
</evidence>
<dbReference type="SUPFAM" id="SSF54211">
    <property type="entry name" value="Ribosomal protein S5 domain 2-like"/>
    <property type="match status" value="1"/>
</dbReference>
<dbReference type="Gene3D" id="3.30.70.870">
    <property type="entry name" value="Elongation Factor G (Translational Gtpase), domain 3"/>
    <property type="match status" value="1"/>
</dbReference>
<dbReference type="SUPFAM" id="SSF50447">
    <property type="entry name" value="Translation proteins"/>
    <property type="match status" value="1"/>
</dbReference>
<feature type="domain" description="Tr-type G" evidence="7">
    <location>
        <begin position="25"/>
        <end position="262"/>
    </location>
</feature>
<dbReference type="InterPro" id="IPR005225">
    <property type="entry name" value="Small_GTP-bd"/>
</dbReference>
<keyword evidence="2" id="KW-0648">Protein biosynthesis</keyword>
<feature type="coiled-coil region" evidence="5">
    <location>
        <begin position="876"/>
        <end position="903"/>
    </location>
</feature>
<dbReference type="PROSITE" id="PS51722">
    <property type="entry name" value="G_TR_2"/>
    <property type="match status" value="1"/>
</dbReference>
<dbReference type="InterPro" id="IPR000640">
    <property type="entry name" value="EFG_V-like"/>
</dbReference>
<reference evidence="8" key="2">
    <citation type="submission" date="2021-04" db="EMBL/GenBank/DDBJ databases">
        <authorList>
            <person name="Gilroy R."/>
        </authorList>
    </citation>
    <scope>NUCLEOTIDE SEQUENCE</scope>
    <source>
        <strain evidence="8">ChiSxjej3B15-1167</strain>
    </source>
</reference>
<feature type="region of interest" description="Disordered" evidence="6">
    <location>
        <begin position="1"/>
        <end position="24"/>
    </location>
</feature>
<evidence type="ECO:0000313" key="9">
    <source>
        <dbReference type="Proteomes" id="UP000886805"/>
    </source>
</evidence>
<sequence>MEDTSVKNKKNKNGRSAGDSGQGGKKRICMGILAHVDAGKTTLSEGILYLTGGLRKLGRVDHGDAFLDNFALERSRGITIFSKQAMFALGDTEVTLIDTPGHVDFSAEMERALWVMDYAVLVVSGADGVQGHTETLWRLLKAYQIPTFIFVNKMDQDGTDEGELLEELKKSLDDGCIPFGGLSVLPDGSVSVETEEILEELAMCDEGLLEQYMETGEIGREELCRLIRERKVFPCYFGSALKLAGVEELLAGLEWLTKMPSYPDAFGAKVFKISRDEQGGRLTHVKITGGQLKVKTAFTDLGEKEKVDQIRLYSGARYQLQDVAQAGTVCALTGLSETSAGQGLGAETSLTSPILEPVMSRSVILPEGADVTKALSQLKQLEEEDPLLHIVWNSRLEEIQMQLMGEVQTEVLKSLIAERYKMEVSFGPERIMYRETIRTAVTGVGHYEPLRHYAEVHLRMEPGERGSGLVFATDCSEDVLDRNWQRLILTHLMEKEHLGVLAGMPITDMKITLTAGRSHLKHTEGGDFRQATYRAVRQGMMQAESVLLEPWYTFRLELPAEQVGRAMADIQKMYGSFDAPQMEGENALLTGSAPASEMVDYPAEVQSYTGGRGRLSLRLSGYQPCHNEEEVLADIGYDCDADVDNPSGSIFCSHGAGYFVPWDEVPEKMHIKEEDRTGREKAATGGGPSPRQGSVSPGLSYEEDKELEAIFLREFGSRKQQEDRYSGYRKSTAGGVRTAAPARSTFAASDRQKDEKQYLLVDGYNIIFAWDFLKELSEVNLEAARGKLMDILCNYQGFTGYTLIVVFDAYKVKGNPGEIFKYHNIHVVYTKEAETADQYIEKTTHELGHRHRVLVATSDHLEQVIVMGQGARRITAADFLEEVERAEKEIRRINEERRQNGKNYLLENADDATADLLENVRLGRMSLKGPEGSEQ</sequence>
<dbReference type="GO" id="GO:0032790">
    <property type="term" value="P:ribosome disassembly"/>
    <property type="evidence" value="ECO:0007669"/>
    <property type="project" value="TreeGrafter"/>
</dbReference>
<evidence type="ECO:0000256" key="4">
    <source>
        <dbReference type="ARBA" id="ARBA00023251"/>
    </source>
</evidence>
<keyword evidence="3" id="KW-0342">GTP-binding</keyword>
<name>A0A9D1X700_9FIRM</name>
<dbReference type="PANTHER" id="PTHR43261">
    <property type="entry name" value="TRANSLATION ELONGATION FACTOR G-RELATED"/>
    <property type="match status" value="1"/>
</dbReference>
<protein>
    <submittedName>
        <fullName evidence="8">TetM/TetW/TetO/TetS family tetracycline resistance ribosomal protection protein</fullName>
    </submittedName>
</protein>
<feature type="compositionally biased region" description="Basic and acidic residues" evidence="6">
    <location>
        <begin position="672"/>
        <end position="682"/>
    </location>
</feature>
<dbReference type="InterPro" id="IPR035650">
    <property type="entry name" value="Tet_C"/>
</dbReference>
<dbReference type="Pfam" id="PF00679">
    <property type="entry name" value="EFG_C"/>
    <property type="match status" value="1"/>
</dbReference>
<evidence type="ECO:0000259" key="7">
    <source>
        <dbReference type="PROSITE" id="PS51722"/>
    </source>
</evidence>
<dbReference type="CDD" id="cd04168">
    <property type="entry name" value="TetM_like"/>
    <property type="match status" value="1"/>
</dbReference>
<dbReference type="NCBIfam" id="TIGR00231">
    <property type="entry name" value="small_GTP"/>
    <property type="match status" value="1"/>
</dbReference>
<dbReference type="Proteomes" id="UP000886805">
    <property type="component" value="Unassembled WGS sequence"/>
</dbReference>
<dbReference type="InterPro" id="IPR010298">
    <property type="entry name" value="YacP-like"/>
</dbReference>
<dbReference type="InterPro" id="IPR031157">
    <property type="entry name" value="G_TR_CS"/>
</dbReference>
<dbReference type="Pfam" id="PF00009">
    <property type="entry name" value="GTP_EFTU"/>
    <property type="match status" value="1"/>
</dbReference>
<dbReference type="Gene3D" id="3.30.230.10">
    <property type="match status" value="1"/>
</dbReference>
<dbReference type="InterPro" id="IPR035647">
    <property type="entry name" value="EFG_III/V"/>
</dbReference>
<dbReference type="InterPro" id="IPR009000">
    <property type="entry name" value="Transl_B-barrel_sf"/>
</dbReference>
<gene>
    <name evidence="8" type="ORF">H9849_06320</name>
</gene>
<dbReference type="SMART" id="SM00889">
    <property type="entry name" value="EFG_IV"/>
    <property type="match status" value="1"/>
</dbReference>
<dbReference type="Pfam" id="PF05991">
    <property type="entry name" value="NYN_YacP"/>
    <property type="match status" value="1"/>
</dbReference>
<keyword evidence="5" id="KW-0175">Coiled coil</keyword>
<proteinExistence type="predicted"/>
<dbReference type="AlphaFoldDB" id="A0A9D1X700"/>
<evidence type="ECO:0000256" key="3">
    <source>
        <dbReference type="ARBA" id="ARBA00023134"/>
    </source>
</evidence>
<dbReference type="InterPro" id="IPR020568">
    <property type="entry name" value="Ribosomal_Su5_D2-typ_SF"/>
</dbReference>
<dbReference type="InterPro" id="IPR027417">
    <property type="entry name" value="P-loop_NTPase"/>
</dbReference>
<accession>A0A9D1X700</accession>
<keyword evidence="1" id="KW-0547">Nucleotide-binding</keyword>
<dbReference type="Gene3D" id="3.30.70.240">
    <property type="match status" value="1"/>
</dbReference>
<dbReference type="EMBL" id="DXEQ01000185">
    <property type="protein sequence ID" value="HIX72620.1"/>
    <property type="molecule type" value="Genomic_DNA"/>
</dbReference>
<feature type="region of interest" description="Disordered" evidence="6">
    <location>
        <begin position="672"/>
        <end position="699"/>
    </location>
</feature>
<evidence type="ECO:0000256" key="2">
    <source>
        <dbReference type="ARBA" id="ARBA00022917"/>
    </source>
</evidence>
<dbReference type="CDD" id="cd10912">
    <property type="entry name" value="PIN_YacP-like"/>
    <property type="match status" value="1"/>
</dbReference>
<keyword evidence="4" id="KW-0046">Antibiotic resistance</keyword>
<dbReference type="Gene3D" id="2.40.30.10">
    <property type="entry name" value="Translation factors"/>
    <property type="match status" value="1"/>
</dbReference>
<dbReference type="GO" id="GO:0006412">
    <property type="term" value="P:translation"/>
    <property type="evidence" value="ECO:0007669"/>
    <property type="project" value="UniProtKB-KW"/>
</dbReference>
<dbReference type="Pfam" id="PF14492">
    <property type="entry name" value="EFG_III"/>
    <property type="match status" value="1"/>
</dbReference>
<dbReference type="PRINTS" id="PR00315">
    <property type="entry name" value="ELONGATNFCT"/>
</dbReference>
<reference evidence="8" key="1">
    <citation type="journal article" date="2021" name="PeerJ">
        <title>Extensive microbial diversity within the chicken gut microbiome revealed by metagenomics and culture.</title>
        <authorList>
            <person name="Gilroy R."/>
            <person name="Ravi A."/>
            <person name="Getino M."/>
            <person name="Pursley I."/>
            <person name="Horton D.L."/>
            <person name="Alikhan N.F."/>
            <person name="Baker D."/>
            <person name="Gharbi K."/>
            <person name="Hall N."/>
            <person name="Watson M."/>
            <person name="Adriaenssens E.M."/>
            <person name="Foster-Nyarko E."/>
            <person name="Jarju S."/>
            <person name="Secka A."/>
            <person name="Antonio M."/>
            <person name="Oren A."/>
            <person name="Chaudhuri R.R."/>
            <person name="La Ragione R."/>
            <person name="Hildebrand F."/>
            <person name="Pallen M.J."/>
        </authorList>
    </citation>
    <scope>NUCLEOTIDE SEQUENCE</scope>
    <source>
        <strain evidence="8">ChiSxjej3B15-1167</strain>
    </source>
</reference>
<dbReference type="GO" id="GO:0005525">
    <property type="term" value="F:GTP binding"/>
    <property type="evidence" value="ECO:0007669"/>
    <property type="project" value="UniProtKB-KW"/>
</dbReference>
<dbReference type="GO" id="GO:0003924">
    <property type="term" value="F:GTPase activity"/>
    <property type="evidence" value="ECO:0007669"/>
    <property type="project" value="InterPro"/>
</dbReference>
<dbReference type="PRINTS" id="PR01037">
    <property type="entry name" value="TCRTETOQM"/>
</dbReference>
<evidence type="ECO:0000313" key="8">
    <source>
        <dbReference type="EMBL" id="HIX72620.1"/>
    </source>
</evidence>
<dbReference type="GO" id="GO:0046677">
    <property type="term" value="P:response to antibiotic"/>
    <property type="evidence" value="ECO:0007669"/>
    <property type="project" value="UniProtKB-KW"/>
</dbReference>
<comment type="caution">
    <text evidence="8">The sequence shown here is derived from an EMBL/GenBank/DDBJ whole genome shotgun (WGS) entry which is preliminary data.</text>
</comment>